<evidence type="ECO:0000256" key="1">
    <source>
        <dbReference type="ARBA" id="ARBA00012493"/>
    </source>
</evidence>
<dbReference type="InterPro" id="IPR000477">
    <property type="entry name" value="RT_dom"/>
</dbReference>
<dbReference type="AlphaFoldDB" id="M3Z4R8"/>
<dbReference type="SUPFAM" id="SSF56672">
    <property type="entry name" value="DNA/RNA polymerases"/>
    <property type="match status" value="1"/>
</dbReference>
<reference evidence="3" key="1">
    <citation type="submission" date="2024-06" db="UniProtKB">
        <authorList>
            <consortium name="Ensembl"/>
        </authorList>
    </citation>
    <scope>IDENTIFICATION</scope>
</reference>
<name>M3Z4R8_MUSPF</name>
<dbReference type="PROSITE" id="PS50878">
    <property type="entry name" value="RT_POL"/>
    <property type="match status" value="1"/>
</dbReference>
<organism evidence="3">
    <name type="scientific">Mustela putorius furo</name>
    <name type="common">European domestic ferret</name>
    <name type="synonym">Mustela furo</name>
    <dbReference type="NCBI Taxonomy" id="9669"/>
    <lineage>
        <taxon>Eukaryota</taxon>
        <taxon>Metazoa</taxon>
        <taxon>Chordata</taxon>
        <taxon>Craniata</taxon>
        <taxon>Vertebrata</taxon>
        <taxon>Euteleostomi</taxon>
        <taxon>Mammalia</taxon>
        <taxon>Eutheria</taxon>
        <taxon>Laurasiatheria</taxon>
        <taxon>Carnivora</taxon>
        <taxon>Caniformia</taxon>
        <taxon>Musteloidea</taxon>
        <taxon>Mustelidae</taxon>
        <taxon>Mustelinae</taxon>
        <taxon>Mustela</taxon>
    </lineage>
</organism>
<dbReference type="OMA" id="NTEICSG"/>
<proteinExistence type="predicted"/>
<accession>M3Z4R8</accession>
<dbReference type="Pfam" id="PF00078">
    <property type="entry name" value="RVT_1"/>
    <property type="match status" value="1"/>
</dbReference>
<dbReference type="STRING" id="9669.ENSMPUP00000018580"/>
<sequence>MNERGEITTNTKEIQTIIRTYYEQLYSNKFDNLEEMDAFLETYKLPQLNQEEIESLNRPITSKEIETVIKNLQTNKSPGPDGFPGEFYQTFKEELIPILLKLFQKIEMEGKLPNSFYEASITLIPKPDKDPTKKESYRPISLMNTDAKILNKILANRIQQYIKKIIHHDQVGFIPGLQGWFNIRKSVNVIQQINKRKNKNHMILSIDAEKAFDKVQHPFLIKTLQSVGIEGTYLNILKAIYEKPTANIILNGEKLKAFPLRSGTRQGCPLSPLLFNIVLEVLASAIRQQKEIKSIQIGKEEVKLSLFADDMILYVENPKDSTPKLLELIQEFSKVSRYKINAQKSVAFLYTNSKTEEREIKESIPFTIAPKTIRYLGINLTKETQNLYSENYKVLMKEIEEDTKKWKNVPCSWIGRINIVKMSMLPKAIYTFNAILSKYHPSFSKKWN</sequence>
<dbReference type="PANTHER" id="PTHR19446">
    <property type="entry name" value="REVERSE TRANSCRIPTASES"/>
    <property type="match status" value="1"/>
</dbReference>
<dbReference type="CDD" id="cd01650">
    <property type="entry name" value="RT_nLTR_like"/>
    <property type="match status" value="1"/>
</dbReference>
<dbReference type="HOGENOM" id="CLU_000680_27_2_1"/>
<feature type="domain" description="Reverse transcriptase" evidence="2">
    <location>
        <begin position="105"/>
        <end position="380"/>
    </location>
</feature>
<dbReference type="EC" id="2.7.7.49" evidence="1"/>
<dbReference type="GO" id="GO:0003964">
    <property type="term" value="F:RNA-directed DNA polymerase activity"/>
    <property type="evidence" value="ECO:0007669"/>
    <property type="project" value="UniProtKB-EC"/>
</dbReference>
<dbReference type="GeneTree" id="ENSGT01150000286964"/>
<dbReference type="Ensembl" id="ENSMPUT00000018852.1">
    <property type="protein sequence ID" value="ENSMPUP00000018580.1"/>
    <property type="gene ID" value="ENSMPUG00000018700.1"/>
</dbReference>
<dbReference type="InParanoid" id="M3Z4R8"/>
<evidence type="ECO:0000313" key="3">
    <source>
        <dbReference type="Ensembl" id="ENSMPUP00000018580.1"/>
    </source>
</evidence>
<dbReference type="InterPro" id="IPR043502">
    <property type="entry name" value="DNA/RNA_pol_sf"/>
</dbReference>
<dbReference type="eggNOG" id="KOG1075">
    <property type="taxonomic scope" value="Eukaryota"/>
</dbReference>
<evidence type="ECO:0000259" key="2">
    <source>
        <dbReference type="PROSITE" id="PS50878"/>
    </source>
</evidence>
<dbReference type="EMBL" id="AEYP01073812">
    <property type="status" value="NOT_ANNOTATED_CDS"/>
    <property type="molecule type" value="Genomic_DNA"/>
</dbReference>
<protein>
    <recommendedName>
        <fullName evidence="1">RNA-directed DNA polymerase</fullName>
        <ecNumber evidence="1">2.7.7.49</ecNumber>
    </recommendedName>
</protein>